<name>A0A9D1EXU2_9BACT</name>
<evidence type="ECO:0000313" key="1">
    <source>
        <dbReference type="EMBL" id="HIS35505.1"/>
    </source>
</evidence>
<evidence type="ECO:0000313" key="2">
    <source>
        <dbReference type="Proteomes" id="UP000823928"/>
    </source>
</evidence>
<organism evidence="1 2">
    <name type="scientific">Candidatus Scatousia excrementigallinarum</name>
    <dbReference type="NCBI Taxonomy" id="2840935"/>
    <lineage>
        <taxon>Bacteria</taxon>
        <taxon>Candidatus Scatousia</taxon>
    </lineage>
</organism>
<dbReference type="Proteomes" id="UP000823928">
    <property type="component" value="Unassembled WGS sequence"/>
</dbReference>
<dbReference type="InterPro" id="IPR038735">
    <property type="entry name" value="MSMEG_1276-like_NTP-PPase_dom"/>
</dbReference>
<comment type="caution">
    <text evidence="1">The sequence shown here is derived from an EMBL/GenBank/DDBJ whole genome shotgun (WGS) entry which is preliminary data.</text>
</comment>
<reference evidence="1" key="2">
    <citation type="journal article" date="2021" name="PeerJ">
        <title>Extensive microbial diversity within the chicken gut microbiome revealed by metagenomics and culture.</title>
        <authorList>
            <person name="Gilroy R."/>
            <person name="Ravi A."/>
            <person name="Getino M."/>
            <person name="Pursley I."/>
            <person name="Horton D.L."/>
            <person name="Alikhan N.F."/>
            <person name="Baker D."/>
            <person name="Gharbi K."/>
            <person name="Hall N."/>
            <person name="Watson M."/>
            <person name="Adriaenssens E.M."/>
            <person name="Foster-Nyarko E."/>
            <person name="Jarju S."/>
            <person name="Secka A."/>
            <person name="Antonio M."/>
            <person name="Oren A."/>
            <person name="Chaudhuri R.R."/>
            <person name="La Ragione R."/>
            <person name="Hildebrand F."/>
            <person name="Pallen M.J."/>
        </authorList>
    </citation>
    <scope>NUCLEOTIDE SEQUENCE</scope>
    <source>
        <strain evidence="1">6276</strain>
    </source>
</reference>
<proteinExistence type="predicted"/>
<sequence length="100" mass="11309">MSRIITYTKLVRDKIPEIIEASGKKCDTAGLTYTDFLDMLDKKLGEEVKEYQESHEVEELADILEVIYAIAETQGVSKKQLEDIPLNRLGLPVLPELVTD</sequence>
<dbReference type="CDD" id="cd11532">
    <property type="entry name" value="NTP-PPase_COG4997"/>
    <property type="match status" value="1"/>
</dbReference>
<gene>
    <name evidence="1" type="ORF">IAC10_02585</name>
</gene>
<dbReference type="AlphaFoldDB" id="A0A9D1EXU2"/>
<protein>
    <submittedName>
        <fullName evidence="1">Nucleoside triphosphate pyrophosphohydrolase</fullName>
    </submittedName>
</protein>
<accession>A0A9D1EXU2</accession>
<reference evidence="1" key="1">
    <citation type="submission" date="2020-10" db="EMBL/GenBank/DDBJ databases">
        <authorList>
            <person name="Gilroy R."/>
        </authorList>
    </citation>
    <scope>NUCLEOTIDE SEQUENCE</scope>
    <source>
        <strain evidence="1">6276</strain>
    </source>
</reference>
<dbReference type="EMBL" id="DVIU01000050">
    <property type="protein sequence ID" value="HIS35505.1"/>
    <property type="molecule type" value="Genomic_DNA"/>
</dbReference>